<keyword evidence="3" id="KW-1133">Transmembrane helix</keyword>
<feature type="transmembrane region" description="Helical" evidence="3">
    <location>
        <begin position="440"/>
        <end position="461"/>
    </location>
</feature>
<protein>
    <recommendedName>
        <fullName evidence="6">Cell surface protein</fullName>
    </recommendedName>
</protein>
<evidence type="ECO:0000313" key="5">
    <source>
        <dbReference type="Proteomes" id="UP000638836"/>
    </source>
</evidence>
<comment type="caution">
    <text evidence="4">The sequence shown here is derived from an EMBL/GenBank/DDBJ whole genome shotgun (WGS) entry which is preliminary data.</text>
</comment>
<organism evidence="4 5">
    <name type="scientific">Carnobacterium inhibens</name>
    <dbReference type="NCBI Taxonomy" id="147709"/>
    <lineage>
        <taxon>Bacteria</taxon>
        <taxon>Bacillati</taxon>
        <taxon>Bacillota</taxon>
        <taxon>Bacilli</taxon>
        <taxon>Lactobacillales</taxon>
        <taxon>Carnobacteriaceae</taxon>
        <taxon>Carnobacterium</taxon>
    </lineage>
</organism>
<feature type="region of interest" description="Disordered" evidence="2">
    <location>
        <begin position="341"/>
        <end position="381"/>
    </location>
</feature>
<feature type="compositionally biased region" description="Basic and acidic residues" evidence="2">
    <location>
        <begin position="396"/>
        <end position="413"/>
    </location>
</feature>
<accession>A0ABR7TDE6</accession>
<dbReference type="EMBL" id="WNJQ01000008">
    <property type="protein sequence ID" value="MBC9825949.1"/>
    <property type="molecule type" value="Genomic_DNA"/>
</dbReference>
<feature type="region of interest" description="Disordered" evidence="2">
    <location>
        <begin position="395"/>
        <end position="436"/>
    </location>
</feature>
<name>A0ABR7TDE6_9LACT</name>
<evidence type="ECO:0000256" key="3">
    <source>
        <dbReference type="SAM" id="Phobius"/>
    </source>
</evidence>
<evidence type="ECO:0008006" key="6">
    <source>
        <dbReference type="Google" id="ProtNLM"/>
    </source>
</evidence>
<evidence type="ECO:0000313" key="4">
    <source>
        <dbReference type="EMBL" id="MBC9825949.1"/>
    </source>
</evidence>
<keyword evidence="5" id="KW-1185">Reference proteome</keyword>
<feature type="compositionally biased region" description="Polar residues" evidence="2">
    <location>
        <begin position="414"/>
        <end position="423"/>
    </location>
</feature>
<sequence length="463" mass="52110">MKKRFVHILLVLGLMLLVNYGNQTVWAAPSEEIESTPAMETEKEEAGTENTLIVSDKVIVEPKKARFGEQVTFSLTLLEEPAFETIVLNYYSNETKAEKEVTLTYDSETQCYTGQLESGSTSVGQWQLIQAIGMNQESEPLILETIPLMNEDQELKQSDFEVLAHPSALLDLSSIKFEPKDVKVGEKLQFSLKTNENTVVTNGAVVFRSIASIDEEGNHAQLTLQLMYNEETKAYEGESSSFTNEMIGEWVIDSIQATDGKGNPFILYNQFVIEHDRANVQVQIDELKKQLAEAQSVDELDELEQQKQINQLTENIQQLEKSKDSKEKLLQADLSLGDFTVVEQPIEEDTRPIEEEVPVKNQEEQVGKKDSDLPLVKPFAPKKQRDDLLETNVLDDVLKKEQKPNDNSEKKTAANESIQSMESSPKAEEKNSQEESESTIFSNGTLLIVVAAFVLINGFIFKF</sequence>
<gene>
    <name evidence="4" type="ORF">GLO26_08990</name>
</gene>
<feature type="compositionally biased region" description="Basic and acidic residues" evidence="2">
    <location>
        <begin position="348"/>
        <end position="372"/>
    </location>
</feature>
<evidence type="ECO:0000256" key="2">
    <source>
        <dbReference type="SAM" id="MobiDB-lite"/>
    </source>
</evidence>
<feature type="coiled-coil region" evidence="1">
    <location>
        <begin position="277"/>
        <end position="329"/>
    </location>
</feature>
<reference evidence="4 5" key="1">
    <citation type="journal article" date="2020" name="Microorganisms">
        <title>New Insight into Antimicrobial Compounds from Food and Marine-Sourced Carnobacterium Species through Phenotype and Genome Analyses.</title>
        <authorList>
            <person name="Begrem S."/>
            <person name="Ivaniuk F."/>
            <person name="Gigout-Chevalier F."/>
            <person name="Kolypczuk L."/>
            <person name="Bonnetot S."/>
            <person name="Leroi F."/>
            <person name="Grovel O."/>
            <person name="Delbarre-Ladrat C."/>
            <person name="Passerini D."/>
        </authorList>
    </citation>
    <scope>NUCLEOTIDE SEQUENCE [LARGE SCALE GENOMIC DNA]</scope>
    <source>
        <strain evidence="4 5">MIP2551</strain>
    </source>
</reference>
<keyword evidence="3" id="KW-0472">Membrane</keyword>
<dbReference type="RefSeq" id="WP_187949050.1">
    <property type="nucleotide sequence ID" value="NZ_WNJQ01000008.1"/>
</dbReference>
<keyword evidence="3" id="KW-0812">Transmembrane</keyword>
<proteinExistence type="predicted"/>
<keyword evidence="1" id="KW-0175">Coiled coil</keyword>
<dbReference type="Proteomes" id="UP000638836">
    <property type="component" value="Unassembled WGS sequence"/>
</dbReference>
<evidence type="ECO:0000256" key="1">
    <source>
        <dbReference type="SAM" id="Coils"/>
    </source>
</evidence>